<name>A0A5D4MEJ6_9BACI</name>
<feature type="compositionally biased region" description="Basic and acidic residues" evidence="2">
    <location>
        <begin position="178"/>
        <end position="187"/>
    </location>
</feature>
<feature type="region of interest" description="Disordered" evidence="2">
    <location>
        <begin position="132"/>
        <end position="187"/>
    </location>
</feature>
<evidence type="ECO:0000313" key="3">
    <source>
        <dbReference type="EMBL" id="TYS00275.1"/>
    </source>
</evidence>
<proteinExistence type="predicted"/>
<evidence type="ECO:0000256" key="1">
    <source>
        <dbReference type="SAM" id="Coils"/>
    </source>
</evidence>
<feature type="compositionally biased region" description="Basic and acidic residues" evidence="2">
    <location>
        <begin position="132"/>
        <end position="142"/>
    </location>
</feature>
<dbReference type="EMBL" id="VTEG01000003">
    <property type="protein sequence ID" value="TYS00275.1"/>
    <property type="molecule type" value="Genomic_DNA"/>
</dbReference>
<evidence type="ECO:0000256" key="2">
    <source>
        <dbReference type="SAM" id="MobiDB-lite"/>
    </source>
</evidence>
<comment type="caution">
    <text evidence="3">The sequence shown here is derived from an EMBL/GenBank/DDBJ whole genome shotgun (WGS) entry which is preliminary data.</text>
</comment>
<accession>A0A5D4MEJ6</accession>
<dbReference type="RefSeq" id="WP_148953373.1">
    <property type="nucleotide sequence ID" value="NZ_VTEG01000003.1"/>
</dbReference>
<dbReference type="AlphaFoldDB" id="A0A5D4MEJ6"/>
<sequence>MTQTVSYNNTNVSSNEEEKNGKLVKGMVLGAVVGGALAMLDSTTRQKVTSNTRNMKDSTMDMVGQVRNDPSGVKNDLQDRLKSAQSVLKEAINDAQNLYEKVNGDIVDQVNQVKDESTEILSTAKEATSDLKDIGGKVKEAGEEVMDENNSNSGGSMSSNSAGNSTAGFNGTSSTNSTDKKIPGQLG</sequence>
<dbReference type="Proteomes" id="UP000325182">
    <property type="component" value="Unassembled WGS sequence"/>
</dbReference>
<reference evidence="3 4" key="1">
    <citation type="submission" date="2019-08" db="EMBL/GenBank/DDBJ databases">
        <title>Bacillus genomes from the desert of Cuatro Cienegas, Coahuila.</title>
        <authorList>
            <person name="Olmedo-Alvarez G."/>
        </authorList>
    </citation>
    <scope>NUCLEOTIDE SEQUENCE [LARGE SCALE GENOMIC DNA]</scope>
    <source>
        <strain evidence="3 4">CH128b_4D</strain>
    </source>
</reference>
<evidence type="ECO:0000313" key="4">
    <source>
        <dbReference type="Proteomes" id="UP000325182"/>
    </source>
</evidence>
<gene>
    <name evidence="3" type="ORF">FZC84_06945</name>
</gene>
<protein>
    <submittedName>
        <fullName evidence="3">YtxH domain-containing protein</fullName>
    </submittedName>
</protein>
<feature type="coiled-coil region" evidence="1">
    <location>
        <begin position="74"/>
        <end position="101"/>
    </location>
</feature>
<organism evidence="3 4">
    <name type="scientific">Rossellomorea vietnamensis</name>
    <dbReference type="NCBI Taxonomy" id="218284"/>
    <lineage>
        <taxon>Bacteria</taxon>
        <taxon>Bacillati</taxon>
        <taxon>Bacillota</taxon>
        <taxon>Bacilli</taxon>
        <taxon>Bacillales</taxon>
        <taxon>Bacillaceae</taxon>
        <taxon>Rossellomorea</taxon>
    </lineage>
</organism>
<feature type="compositionally biased region" description="Low complexity" evidence="2">
    <location>
        <begin position="149"/>
        <end position="171"/>
    </location>
</feature>
<keyword evidence="1" id="KW-0175">Coiled coil</keyword>
<dbReference type="Gene3D" id="1.20.120.20">
    <property type="entry name" value="Apolipoprotein"/>
    <property type="match status" value="1"/>
</dbReference>